<dbReference type="GO" id="GO:0003677">
    <property type="term" value="F:DNA binding"/>
    <property type="evidence" value="ECO:0007669"/>
    <property type="project" value="UniProtKB-KW"/>
</dbReference>
<keyword evidence="6" id="KW-1185">Reference proteome</keyword>
<evidence type="ECO:0000313" key="5">
    <source>
        <dbReference type="EMBL" id="SNS63029.1"/>
    </source>
</evidence>
<dbReference type="STRING" id="398843.A3K89_25070"/>
<feature type="domain" description="HTH gntR-type" evidence="4">
    <location>
        <begin position="4"/>
        <end position="70"/>
    </location>
</feature>
<dbReference type="PANTHER" id="PTHR43537:SF5">
    <property type="entry name" value="UXU OPERON TRANSCRIPTIONAL REGULATOR"/>
    <property type="match status" value="1"/>
</dbReference>
<dbReference type="RefSeq" id="WP_089244818.1">
    <property type="nucleotide sequence ID" value="NZ_FZOW01000004.1"/>
</dbReference>
<dbReference type="InterPro" id="IPR000524">
    <property type="entry name" value="Tscrpt_reg_HTH_GntR"/>
</dbReference>
<evidence type="ECO:0000256" key="1">
    <source>
        <dbReference type="ARBA" id="ARBA00023015"/>
    </source>
</evidence>
<dbReference type="Pfam" id="PF07729">
    <property type="entry name" value="FCD"/>
    <property type="match status" value="1"/>
</dbReference>
<dbReference type="AlphaFoldDB" id="A0A239G1J2"/>
<dbReference type="InterPro" id="IPR008920">
    <property type="entry name" value="TF_FadR/GntR_C"/>
</dbReference>
<dbReference type="CDD" id="cd07377">
    <property type="entry name" value="WHTH_GntR"/>
    <property type="match status" value="1"/>
</dbReference>
<gene>
    <name evidence="5" type="ORF">SAMN05421642_10418</name>
</gene>
<evidence type="ECO:0000259" key="4">
    <source>
        <dbReference type="PROSITE" id="PS50949"/>
    </source>
</evidence>
<dbReference type="SUPFAM" id="SSF48008">
    <property type="entry name" value="GntR ligand-binding domain-like"/>
    <property type="match status" value="1"/>
</dbReference>
<organism evidence="5 6">
    <name type="scientific">Rhodococcoides kyotonense</name>
    <dbReference type="NCBI Taxonomy" id="398843"/>
    <lineage>
        <taxon>Bacteria</taxon>
        <taxon>Bacillati</taxon>
        <taxon>Actinomycetota</taxon>
        <taxon>Actinomycetes</taxon>
        <taxon>Mycobacteriales</taxon>
        <taxon>Nocardiaceae</taxon>
        <taxon>Rhodococcoides</taxon>
    </lineage>
</organism>
<protein>
    <submittedName>
        <fullName evidence="5">DNA-binding transcriptional regulator, GntR family</fullName>
    </submittedName>
</protein>
<name>A0A239G1J2_9NOCA</name>
<dbReference type="SMART" id="SM00345">
    <property type="entry name" value="HTH_GNTR"/>
    <property type="match status" value="1"/>
</dbReference>
<dbReference type="InterPro" id="IPR036390">
    <property type="entry name" value="WH_DNA-bd_sf"/>
</dbReference>
<dbReference type="PRINTS" id="PR00035">
    <property type="entry name" value="HTHGNTR"/>
</dbReference>
<dbReference type="Pfam" id="PF00392">
    <property type="entry name" value="GntR"/>
    <property type="match status" value="1"/>
</dbReference>
<evidence type="ECO:0000313" key="6">
    <source>
        <dbReference type="Proteomes" id="UP000198327"/>
    </source>
</evidence>
<dbReference type="SMART" id="SM00895">
    <property type="entry name" value="FCD"/>
    <property type="match status" value="1"/>
</dbReference>
<evidence type="ECO:0000256" key="3">
    <source>
        <dbReference type="ARBA" id="ARBA00023163"/>
    </source>
</evidence>
<sequence>MARKDLREKVYISLRRDLISGAIHATERLGEERLAELYGVSRTPVREALARLQADGLVMRGDDGLYPYRPHVGDLADLYELRNTLELQGIARVTGQIPHDADALEPVVEHWKQMRSTPPEPDADFVTQDEMFHVALLRSAGNHALADALQTVNARIRPVRMFGYFTPDSVVATIDEHVVIGEFVLAGDLDGARQALLSHIDNSQQVVITRATEALSMARFALSVQN</sequence>
<dbReference type="Gene3D" id="1.10.10.10">
    <property type="entry name" value="Winged helix-like DNA-binding domain superfamily/Winged helix DNA-binding domain"/>
    <property type="match status" value="1"/>
</dbReference>
<keyword evidence="1" id="KW-0805">Transcription regulation</keyword>
<dbReference type="Proteomes" id="UP000198327">
    <property type="component" value="Unassembled WGS sequence"/>
</dbReference>
<accession>A0A239G1J2</accession>
<dbReference type="OrthoDB" id="8680240at2"/>
<dbReference type="Gene3D" id="1.20.120.530">
    <property type="entry name" value="GntR ligand-binding domain-like"/>
    <property type="match status" value="1"/>
</dbReference>
<reference evidence="6" key="1">
    <citation type="submission" date="2017-06" db="EMBL/GenBank/DDBJ databases">
        <authorList>
            <person name="Varghese N."/>
            <person name="Submissions S."/>
        </authorList>
    </citation>
    <scope>NUCLEOTIDE SEQUENCE [LARGE SCALE GENOMIC DNA]</scope>
    <source>
        <strain evidence="6">JCM 23211</strain>
    </source>
</reference>
<dbReference type="GO" id="GO:0003700">
    <property type="term" value="F:DNA-binding transcription factor activity"/>
    <property type="evidence" value="ECO:0007669"/>
    <property type="project" value="InterPro"/>
</dbReference>
<keyword evidence="3" id="KW-0804">Transcription</keyword>
<dbReference type="PANTHER" id="PTHR43537">
    <property type="entry name" value="TRANSCRIPTIONAL REGULATOR, GNTR FAMILY"/>
    <property type="match status" value="1"/>
</dbReference>
<evidence type="ECO:0000256" key="2">
    <source>
        <dbReference type="ARBA" id="ARBA00023125"/>
    </source>
</evidence>
<dbReference type="PROSITE" id="PS50949">
    <property type="entry name" value="HTH_GNTR"/>
    <property type="match status" value="1"/>
</dbReference>
<keyword evidence="2 5" id="KW-0238">DNA-binding</keyword>
<proteinExistence type="predicted"/>
<dbReference type="EMBL" id="FZOW01000004">
    <property type="protein sequence ID" value="SNS63029.1"/>
    <property type="molecule type" value="Genomic_DNA"/>
</dbReference>
<dbReference type="SUPFAM" id="SSF46785">
    <property type="entry name" value="Winged helix' DNA-binding domain"/>
    <property type="match status" value="1"/>
</dbReference>
<dbReference type="InterPro" id="IPR011711">
    <property type="entry name" value="GntR_C"/>
</dbReference>
<dbReference type="InterPro" id="IPR036388">
    <property type="entry name" value="WH-like_DNA-bd_sf"/>
</dbReference>